<protein>
    <recommendedName>
        <fullName evidence="4">Phage integrase, N-terminal SAM-like domain</fullName>
    </recommendedName>
</protein>
<reference evidence="2 3" key="1">
    <citation type="submission" date="2016-10" db="EMBL/GenBank/DDBJ databases">
        <authorList>
            <person name="de Groot N.N."/>
        </authorList>
    </citation>
    <scope>NUCLEOTIDE SEQUENCE [LARGE SCALE GENOMIC DNA]</scope>
    <source>
        <strain evidence="2 3">DSM 21228</strain>
    </source>
</reference>
<dbReference type="OrthoDB" id="5769639at2"/>
<evidence type="ECO:0000313" key="2">
    <source>
        <dbReference type="EMBL" id="SEA76516.1"/>
    </source>
</evidence>
<dbReference type="RefSeq" id="WP_093068893.1">
    <property type="nucleotide sequence ID" value="NZ_FNQP01000013.1"/>
</dbReference>
<dbReference type="Proteomes" id="UP000199397">
    <property type="component" value="Unassembled WGS sequence"/>
</dbReference>
<evidence type="ECO:0000256" key="1">
    <source>
        <dbReference type="SAM" id="MobiDB-lite"/>
    </source>
</evidence>
<feature type="region of interest" description="Disordered" evidence="1">
    <location>
        <begin position="89"/>
        <end position="115"/>
    </location>
</feature>
<sequence length="115" mass="13388">MNIKSLLERSVPGAKSTLNAHLKRATQLAQAIHAHYPCKTPYQWQAKHLRWYLETQTSSLANATRYDYWRTCRAVADALGKWPDWEPHLRGDWNHHPTRGLGGRPPKLTNRQKKH</sequence>
<dbReference type="AlphaFoldDB" id="A0A1H4DV95"/>
<gene>
    <name evidence="2" type="ORF">SAMN05660964_02371</name>
</gene>
<name>A0A1H4DV95_9GAMM</name>
<evidence type="ECO:0000313" key="3">
    <source>
        <dbReference type="Proteomes" id="UP000199397"/>
    </source>
</evidence>
<keyword evidence="3" id="KW-1185">Reference proteome</keyword>
<evidence type="ECO:0008006" key="4">
    <source>
        <dbReference type="Google" id="ProtNLM"/>
    </source>
</evidence>
<proteinExistence type="predicted"/>
<accession>A0A1H4DV95</accession>
<organism evidence="2 3">
    <name type="scientific">Thiothrix caldifontis</name>
    <dbReference type="NCBI Taxonomy" id="525918"/>
    <lineage>
        <taxon>Bacteria</taxon>
        <taxon>Pseudomonadati</taxon>
        <taxon>Pseudomonadota</taxon>
        <taxon>Gammaproteobacteria</taxon>
        <taxon>Thiotrichales</taxon>
        <taxon>Thiotrichaceae</taxon>
        <taxon>Thiothrix</taxon>
    </lineage>
</organism>
<dbReference type="EMBL" id="FNQP01000013">
    <property type="protein sequence ID" value="SEA76516.1"/>
    <property type="molecule type" value="Genomic_DNA"/>
</dbReference>